<evidence type="ECO:0000313" key="3">
    <source>
        <dbReference type="Proteomes" id="UP000019132"/>
    </source>
</evidence>
<name>K3WZ88_GLOUD</name>
<evidence type="ECO:0000313" key="2">
    <source>
        <dbReference type="EnsemblProtists" id="PYU1_T010287"/>
    </source>
</evidence>
<feature type="compositionally biased region" description="Basic and acidic residues" evidence="1">
    <location>
        <begin position="29"/>
        <end position="43"/>
    </location>
</feature>
<accession>K3WZ88</accession>
<dbReference type="PANTHER" id="PTHR38899">
    <property type="entry name" value="DOMAIN OOKINETE PROTEIN, PUTATIVE-RELATED"/>
    <property type="match status" value="1"/>
</dbReference>
<dbReference type="VEuPathDB" id="FungiDB:PYU1_G010267"/>
<feature type="compositionally biased region" description="Polar residues" evidence="1">
    <location>
        <begin position="18"/>
        <end position="27"/>
    </location>
</feature>
<reference evidence="2" key="3">
    <citation type="submission" date="2015-02" db="UniProtKB">
        <authorList>
            <consortium name="EnsemblProtists"/>
        </authorList>
    </citation>
    <scope>IDENTIFICATION</scope>
    <source>
        <strain evidence="2">DAOM BR144</strain>
    </source>
</reference>
<dbReference type="EnsemblProtists" id="PYU1_T010287">
    <property type="protein sequence ID" value="PYU1_T010287"/>
    <property type="gene ID" value="PYU1_G010267"/>
</dbReference>
<feature type="region of interest" description="Disordered" evidence="1">
    <location>
        <begin position="1"/>
        <end position="48"/>
    </location>
</feature>
<dbReference type="Proteomes" id="UP000019132">
    <property type="component" value="Unassembled WGS sequence"/>
</dbReference>
<dbReference type="HOGENOM" id="CLU_830234_0_0_1"/>
<dbReference type="EMBL" id="GL376602">
    <property type="status" value="NOT_ANNOTATED_CDS"/>
    <property type="molecule type" value="Genomic_DNA"/>
</dbReference>
<organism evidence="2 3">
    <name type="scientific">Globisporangium ultimum (strain ATCC 200006 / CBS 805.95 / DAOM BR144)</name>
    <name type="common">Pythium ultimum</name>
    <dbReference type="NCBI Taxonomy" id="431595"/>
    <lineage>
        <taxon>Eukaryota</taxon>
        <taxon>Sar</taxon>
        <taxon>Stramenopiles</taxon>
        <taxon>Oomycota</taxon>
        <taxon>Peronosporomycetes</taxon>
        <taxon>Pythiales</taxon>
        <taxon>Pythiaceae</taxon>
        <taxon>Globisporangium</taxon>
    </lineage>
</organism>
<dbReference type="PANTHER" id="PTHR38899:SF1">
    <property type="entry name" value="PROTEIN KINASE"/>
    <property type="match status" value="1"/>
</dbReference>
<reference evidence="3" key="2">
    <citation type="submission" date="2010-04" db="EMBL/GenBank/DDBJ databases">
        <authorList>
            <person name="Buell R."/>
            <person name="Hamilton J."/>
            <person name="Hostetler J."/>
        </authorList>
    </citation>
    <scope>NUCLEOTIDE SEQUENCE [LARGE SCALE GENOMIC DNA]</scope>
    <source>
        <strain evidence="3">DAOM:BR144</strain>
    </source>
</reference>
<dbReference type="InParanoid" id="K3WZ88"/>
<sequence length="335" mass="37909">MPESPSPPAMESSPMDVDSTTPSTSLPRTVRDAPSRHVHDHGVNHHGAVPPSRPLLSVFDWDDTLCPSFWLYRNGFLASHGLVHGHESELKAHNAIALSERDRVRFSHFEDQVLRVLQLAMQMGPVFIITAATLQWVDACAANFLPRVQALLKQKADKVHVVSAREWYQQHNCHHQGDAMAWKTATFDALCAHLQLEKVSRRLQHRIDFVSVGDSVFERDACRQIEKKAPAIVHSKTLKFVEHPSLQELLDQVTLTISIYDRIRNHGGSLDLHITRNTNRQKGDPTLRLLHVDLEKAQHHQHQAAAISYIEQARAIHRMPNYMGAKRSTGTTIRI</sequence>
<dbReference type="AlphaFoldDB" id="K3WZ88"/>
<reference evidence="3" key="1">
    <citation type="journal article" date="2010" name="Genome Biol.">
        <title>Genome sequence of the necrotrophic plant pathogen Pythium ultimum reveals original pathogenicity mechanisms and effector repertoire.</title>
        <authorList>
            <person name="Levesque C.A."/>
            <person name="Brouwer H."/>
            <person name="Cano L."/>
            <person name="Hamilton J.P."/>
            <person name="Holt C."/>
            <person name="Huitema E."/>
            <person name="Raffaele S."/>
            <person name="Robideau G.P."/>
            <person name="Thines M."/>
            <person name="Win J."/>
            <person name="Zerillo M.M."/>
            <person name="Beakes G.W."/>
            <person name="Boore J.L."/>
            <person name="Busam D."/>
            <person name="Dumas B."/>
            <person name="Ferriera S."/>
            <person name="Fuerstenberg S.I."/>
            <person name="Gachon C.M."/>
            <person name="Gaulin E."/>
            <person name="Govers F."/>
            <person name="Grenville-Briggs L."/>
            <person name="Horner N."/>
            <person name="Hostetler J."/>
            <person name="Jiang R.H."/>
            <person name="Johnson J."/>
            <person name="Krajaejun T."/>
            <person name="Lin H."/>
            <person name="Meijer H.J."/>
            <person name="Moore B."/>
            <person name="Morris P."/>
            <person name="Phuntmart V."/>
            <person name="Puiu D."/>
            <person name="Shetty J."/>
            <person name="Stajich J.E."/>
            <person name="Tripathy S."/>
            <person name="Wawra S."/>
            <person name="van West P."/>
            <person name="Whitty B.R."/>
            <person name="Coutinho P.M."/>
            <person name="Henrissat B."/>
            <person name="Martin F."/>
            <person name="Thomas P.D."/>
            <person name="Tyler B.M."/>
            <person name="De Vries R.P."/>
            <person name="Kamoun S."/>
            <person name="Yandell M."/>
            <person name="Tisserat N."/>
            <person name="Buell C.R."/>
        </authorList>
    </citation>
    <scope>NUCLEOTIDE SEQUENCE</scope>
    <source>
        <strain evidence="3">DAOM:BR144</strain>
    </source>
</reference>
<evidence type="ECO:0000256" key="1">
    <source>
        <dbReference type="SAM" id="MobiDB-lite"/>
    </source>
</evidence>
<dbReference type="eggNOG" id="ENOG502S8H2">
    <property type="taxonomic scope" value="Eukaryota"/>
</dbReference>
<proteinExistence type="predicted"/>
<protein>
    <submittedName>
        <fullName evidence="2">Uncharacterized protein</fullName>
    </submittedName>
</protein>
<keyword evidence="3" id="KW-1185">Reference proteome</keyword>